<reference evidence="11 12" key="1">
    <citation type="submission" date="2012-01" db="EMBL/GenBank/DDBJ databases">
        <title>The Genome Sequence of Helcococcus kunzii ATCC 51366.</title>
        <authorList>
            <consortium name="The Broad Institute Genome Sequencing Platform"/>
            <person name="Earl A."/>
            <person name="Ward D."/>
            <person name="Feldgarden M."/>
            <person name="Gevers D."/>
            <person name="Huys G."/>
            <person name="Young S.K."/>
            <person name="Zeng Q."/>
            <person name="Gargeya S."/>
            <person name="Fitzgerald M."/>
            <person name="Haas B."/>
            <person name="Abouelleil A."/>
            <person name="Alvarado L."/>
            <person name="Arachchi H.M."/>
            <person name="Berlin A."/>
            <person name="Chapman S.B."/>
            <person name="Gearin G."/>
            <person name="Goldberg J."/>
            <person name="Griggs A."/>
            <person name="Gujja S."/>
            <person name="Hansen M."/>
            <person name="Heiman D."/>
            <person name="Howarth C."/>
            <person name="Larimer J."/>
            <person name="Lui A."/>
            <person name="MacDonald P.J.P."/>
            <person name="McCowen C."/>
            <person name="Montmayeur A."/>
            <person name="Murphy C."/>
            <person name="Neiman D."/>
            <person name="Pearson M."/>
            <person name="Priest M."/>
            <person name="Roberts A."/>
            <person name="Saif S."/>
            <person name="Shea T."/>
            <person name="Sisk P."/>
            <person name="Stolte C."/>
            <person name="Sykes S."/>
            <person name="Wortman J."/>
            <person name="Nusbaum C."/>
            <person name="Birren B."/>
        </authorList>
    </citation>
    <scope>NUCLEOTIDE SEQUENCE [LARGE SCALE GENOMIC DNA]</scope>
    <source>
        <strain evidence="11 12">ATCC 51366</strain>
    </source>
</reference>
<evidence type="ECO:0000256" key="2">
    <source>
        <dbReference type="ARBA" id="ARBA00022553"/>
    </source>
</evidence>
<evidence type="ECO:0000256" key="1">
    <source>
        <dbReference type="ARBA" id="ARBA00022448"/>
    </source>
</evidence>
<dbReference type="HOGENOM" id="CLU_042020_1_0_9"/>
<dbReference type="EC" id="7.-.-.-" evidence="10"/>
<comment type="subcellular location">
    <subcellularLocation>
        <location evidence="10">Cell membrane</location>
        <topology evidence="10">Multi-pass membrane protein</topology>
    </subcellularLocation>
</comment>
<dbReference type="InterPro" id="IPR011303">
    <property type="entry name" value="RnfD_bac"/>
</dbReference>
<dbReference type="PATRIC" id="fig|883114.3.peg.583"/>
<dbReference type="GO" id="GO:0022900">
    <property type="term" value="P:electron transport chain"/>
    <property type="evidence" value="ECO:0007669"/>
    <property type="project" value="UniProtKB-UniRule"/>
</dbReference>
<feature type="transmembrane region" description="Helical" evidence="10">
    <location>
        <begin position="220"/>
        <end position="238"/>
    </location>
</feature>
<keyword evidence="10" id="KW-1003">Cell membrane</keyword>
<evidence type="ECO:0000256" key="9">
    <source>
        <dbReference type="ARBA" id="ARBA00023136"/>
    </source>
</evidence>
<dbReference type="GO" id="GO:0055085">
    <property type="term" value="P:transmembrane transport"/>
    <property type="evidence" value="ECO:0007669"/>
    <property type="project" value="InterPro"/>
</dbReference>
<dbReference type="Pfam" id="PF03116">
    <property type="entry name" value="NQR2_RnfD_RnfE"/>
    <property type="match status" value="1"/>
</dbReference>
<feature type="transmembrane region" description="Helical" evidence="10">
    <location>
        <begin position="250"/>
        <end position="268"/>
    </location>
</feature>
<evidence type="ECO:0000256" key="5">
    <source>
        <dbReference type="ARBA" id="ARBA00022692"/>
    </source>
</evidence>
<keyword evidence="5 10" id="KW-0812">Transmembrane</keyword>
<feature type="transmembrane region" description="Helical" evidence="10">
    <location>
        <begin position="21"/>
        <end position="41"/>
    </location>
</feature>
<dbReference type="EMBL" id="AGEI01000017">
    <property type="protein sequence ID" value="EHR34772.1"/>
    <property type="molecule type" value="Genomic_DNA"/>
</dbReference>
<comment type="subunit">
    <text evidence="10">The complex is composed of six subunits: RnfA, RnfB, RnfC, RnfD, RnfE and RnfG.</text>
</comment>
<feature type="transmembrane region" description="Helical" evidence="10">
    <location>
        <begin position="47"/>
        <end position="65"/>
    </location>
</feature>
<accession>H3NMM8</accession>
<comment type="similarity">
    <text evidence="10">Belongs to the NqrB/RnfD family.</text>
</comment>
<keyword evidence="6 10" id="KW-1278">Translocase</keyword>
<keyword evidence="12" id="KW-1185">Reference proteome</keyword>
<evidence type="ECO:0000256" key="6">
    <source>
        <dbReference type="ARBA" id="ARBA00022967"/>
    </source>
</evidence>
<evidence type="ECO:0000256" key="3">
    <source>
        <dbReference type="ARBA" id="ARBA00022630"/>
    </source>
</evidence>
<dbReference type="eggNOG" id="COG4658">
    <property type="taxonomic scope" value="Bacteria"/>
</dbReference>
<evidence type="ECO:0000256" key="7">
    <source>
        <dbReference type="ARBA" id="ARBA00022982"/>
    </source>
</evidence>
<keyword evidence="2 10" id="KW-0597">Phosphoprotein</keyword>
<feature type="transmembrane region" description="Helical" evidence="10">
    <location>
        <begin position="126"/>
        <end position="145"/>
    </location>
</feature>
<dbReference type="AlphaFoldDB" id="H3NMM8"/>
<dbReference type="HAMAP" id="MF_00462">
    <property type="entry name" value="RsxD_RnfD"/>
    <property type="match status" value="1"/>
</dbReference>
<dbReference type="STRING" id="883114.HMPREF9709_00589"/>
<evidence type="ECO:0000256" key="4">
    <source>
        <dbReference type="ARBA" id="ARBA00022643"/>
    </source>
</evidence>
<dbReference type="GeneID" id="96998597"/>
<dbReference type="OrthoDB" id="9776359at2"/>
<evidence type="ECO:0000256" key="8">
    <source>
        <dbReference type="ARBA" id="ARBA00022989"/>
    </source>
</evidence>
<name>H3NMM8_9FIRM</name>
<feature type="modified residue" description="FMN phosphoryl threonine" evidence="10">
    <location>
        <position position="152"/>
    </location>
</feature>
<keyword evidence="4 10" id="KW-0288">FMN</keyword>
<proteinExistence type="inferred from homology"/>
<comment type="cofactor">
    <cofactor evidence="10">
        <name>FMN</name>
        <dbReference type="ChEBI" id="CHEBI:58210"/>
    </cofactor>
</comment>
<dbReference type="GO" id="GO:0005886">
    <property type="term" value="C:plasma membrane"/>
    <property type="evidence" value="ECO:0007669"/>
    <property type="project" value="UniProtKB-SubCell"/>
</dbReference>
<sequence length="304" mass="33057">MENIKKYSMIAPHIRNKKSTQTVMLDVVIALLPALFASVYFFGARALILTLVTVVACVASEFLIQKLLHKPVRIKDLSAVVTGMLLAFNLPVEFPIWMAIVGSIFAIVIVKELFGGIGQNFMNPALAARVFMLVTWPAQMGTFTYDGVAGATPLGGRPSSLMDLFIGNIPGTIGEVSKVAILIGLAYLLFKQVIKLRMPLAYMITCAVLFYILKYDFVDTLSQLLSGGIIFAAVFMVTDYSSSPMSPMGQIVYAIGAGILTVVIRLYGGYPEGVSFAIIIMNVFVPLIDKLIRPRVFGVKGAQK</sequence>
<dbReference type="Proteomes" id="UP000004191">
    <property type="component" value="Unassembled WGS sequence"/>
</dbReference>
<dbReference type="PANTHER" id="PTHR30578">
    <property type="entry name" value="ELECTRON TRANSPORT COMPLEX PROTEIN RNFD"/>
    <property type="match status" value="1"/>
</dbReference>
<dbReference type="PANTHER" id="PTHR30578:SF0">
    <property type="entry name" value="ION-TRANSLOCATING OXIDOREDUCTASE COMPLEX SUBUNIT D"/>
    <property type="match status" value="1"/>
</dbReference>
<dbReference type="InterPro" id="IPR004338">
    <property type="entry name" value="NqrB/RnfD"/>
</dbReference>
<keyword evidence="3 10" id="KW-0285">Flavoprotein</keyword>
<comment type="caution">
    <text evidence="11">The sequence shown here is derived from an EMBL/GenBank/DDBJ whole genome shotgun (WGS) entry which is preliminary data.</text>
</comment>
<keyword evidence="9 10" id="KW-0472">Membrane</keyword>
<organism evidence="11 12">
    <name type="scientific">Helcococcus kunzii ATCC 51366</name>
    <dbReference type="NCBI Taxonomy" id="883114"/>
    <lineage>
        <taxon>Bacteria</taxon>
        <taxon>Bacillati</taxon>
        <taxon>Bacillota</taxon>
        <taxon>Tissierellia</taxon>
        <taxon>Tissierellales</taxon>
        <taxon>Peptoniphilaceae</taxon>
        <taxon>Helcococcus</taxon>
    </lineage>
</organism>
<feature type="transmembrane region" description="Helical" evidence="10">
    <location>
        <begin position="96"/>
        <end position="114"/>
    </location>
</feature>
<comment type="function">
    <text evidence="10">Part of a membrane-bound complex that couples electron transfer with translocation of ions across the membrane.</text>
</comment>
<dbReference type="RefSeq" id="WP_005397828.1">
    <property type="nucleotide sequence ID" value="NZ_JH601088.1"/>
</dbReference>
<keyword evidence="1 10" id="KW-0813">Transport</keyword>
<keyword evidence="8 10" id="KW-1133">Transmembrane helix</keyword>
<feature type="transmembrane region" description="Helical" evidence="10">
    <location>
        <begin position="165"/>
        <end position="189"/>
    </location>
</feature>
<feature type="transmembrane region" description="Helical" evidence="10">
    <location>
        <begin position="196"/>
        <end position="214"/>
    </location>
</feature>
<protein>
    <recommendedName>
        <fullName evidence="10">Ion-translocating oxidoreductase complex subunit D</fullName>
        <ecNumber evidence="10">7.-.-.-</ecNumber>
    </recommendedName>
    <alternativeName>
        <fullName evidence="10">Rnf electron transport complex subunit D</fullName>
    </alternativeName>
</protein>
<evidence type="ECO:0000313" key="12">
    <source>
        <dbReference type="Proteomes" id="UP000004191"/>
    </source>
</evidence>
<keyword evidence="7 10" id="KW-0249">Electron transport</keyword>
<evidence type="ECO:0000256" key="10">
    <source>
        <dbReference type="HAMAP-Rule" id="MF_00462"/>
    </source>
</evidence>
<gene>
    <name evidence="10" type="primary">rnfD</name>
    <name evidence="11" type="ORF">HMPREF9709_00589</name>
</gene>
<evidence type="ECO:0000313" key="11">
    <source>
        <dbReference type="EMBL" id="EHR34772.1"/>
    </source>
</evidence>